<dbReference type="GO" id="GO:0022857">
    <property type="term" value="F:transmembrane transporter activity"/>
    <property type="evidence" value="ECO:0007669"/>
    <property type="project" value="InterPro"/>
</dbReference>
<keyword evidence="3 6" id="KW-0812">Transmembrane</keyword>
<protein>
    <submittedName>
        <fullName evidence="7">Putative major facilitator superfamily general substrate</fullName>
    </submittedName>
</protein>
<feature type="transmembrane region" description="Helical" evidence="6">
    <location>
        <begin position="146"/>
        <end position="167"/>
    </location>
</feature>
<dbReference type="GO" id="GO:0016020">
    <property type="term" value="C:membrane"/>
    <property type="evidence" value="ECO:0007669"/>
    <property type="project" value="UniProtKB-SubCell"/>
</dbReference>
<dbReference type="InterPro" id="IPR011701">
    <property type="entry name" value="MFS"/>
</dbReference>
<dbReference type="FunFam" id="1.20.1250.20:FF:000566">
    <property type="entry name" value="Uncharacterized protein"/>
    <property type="match status" value="1"/>
</dbReference>
<dbReference type="InterPro" id="IPR036259">
    <property type="entry name" value="MFS_trans_sf"/>
</dbReference>
<evidence type="ECO:0000256" key="2">
    <source>
        <dbReference type="ARBA" id="ARBA00022448"/>
    </source>
</evidence>
<dbReference type="OMA" id="HEIEFLA"/>
<gene>
    <name evidence="7" type="ORF">SAMD00023353_3601110</name>
</gene>
<dbReference type="STRING" id="77044.A0A1S8A928"/>
<dbReference type="Proteomes" id="UP000054516">
    <property type="component" value="Unassembled WGS sequence"/>
</dbReference>
<evidence type="ECO:0000313" key="7">
    <source>
        <dbReference type="EMBL" id="GAW26553.1"/>
    </source>
</evidence>
<keyword evidence="8" id="KW-1185">Reference proteome</keyword>
<evidence type="ECO:0000256" key="6">
    <source>
        <dbReference type="SAM" id="Phobius"/>
    </source>
</evidence>
<evidence type="ECO:0000256" key="5">
    <source>
        <dbReference type="ARBA" id="ARBA00023136"/>
    </source>
</evidence>
<keyword evidence="5 6" id="KW-0472">Membrane</keyword>
<proteinExistence type="predicted"/>
<comment type="subcellular location">
    <subcellularLocation>
        <location evidence="1">Membrane</location>
        <topology evidence="1">Multi-pass membrane protein</topology>
    </subcellularLocation>
</comment>
<dbReference type="OrthoDB" id="4778499at2759"/>
<dbReference type="SUPFAM" id="SSF103473">
    <property type="entry name" value="MFS general substrate transporter"/>
    <property type="match status" value="1"/>
</dbReference>
<reference evidence="7" key="1">
    <citation type="submission" date="2016-03" db="EMBL/GenBank/DDBJ databases">
        <title>Draft genome sequence of Rosellinia necatrix.</title>
        <authorList>
            <person name="Kanematsu S."/>
        </authorList>
    </citation>
    <scope>NUCLEOTIDE SEQUENCE [LARGE SCALE GENOMIC DNA]</scope>
    <source>
        <strain evidence="7">W97</strain>
    </source>
</reference>
<organism evidence="7">
    <name type="scientific">Rosellinia necatrix</name>
    <name type="common">White root-rot fungus</name>
    <dbReference type="NCBI Taxonomy" id="77044"/>
    <lineage>
        <taxon>Eukaryota</taxon>
        <taxon>Fungi</taxon>
        <taxon>Dikarya</taxon>
        <taxon>Ascomycota</taxon>
        <taxon>Pezizomycotina</taxon>
        <taxon>Sordariomycetes</taxon>
        <taxon>Xylariomycetidae</taxon>
        <taxon>Xylariales</taxon>
        <taxon>Xylariaceae</taxon>
        <taxon>Rosellinia</taxon>
    </lineage>
</organism>
<dbReference type="EMBL" id="DF977481">
    <property type="protein sequence ID" value="GAW26553.1"/>
    <property type="molecule type" value="Genomic_DNA"/>
</dbReference>
<dbReference type="Gene3D" id="1.20.1250.20">
    <property type="entry name" value="MFS general substrate transporter like domains"/>
    <property type="match status" value="1"/>
</dbReference>
<name>A0A1S8A928_ROSNE</name>
<evidence type="ECO:0000256" key="3">
    <source>
        <dbReference type="ARBA" id="ARBA00022692"/>
    </source>
</evidence>
<feature type="transmembrane region" description="Helical" evidence="6">
    <location>
        <begin position="108"/>
        <end position="126"/>
    </location>
</feature>
<evidence type="ECO:0000313" key="8">
    <source>
        <dbReference type="Proteomes" id="UP000054516"/>
    </source>
</evidence>
<feature type="transmembrane region" description="Helical" evidence="6">
    <location>
        <begin position="199"/>
        <end position="220"/>
    </location>
</feature>
<dbReference type="Pfam" id="PF07690">
    <property type="entry name" value="MFS_1"/>
    <property type="match status" value="1"/>
</dbReference>
<keyword evidence="4 6" id="KW-1133">Transmembrane helix</keyword>
<dbReference type="PANTHER" id="PTHR43791:SF52">
    <property type="entry name" value="TRANSPORTER, PUTATIVE (AFU_ORTHOLOGUE AFUA_1G11820)-RELATED"/>
    <property type="match status" value="1"/>
</dbReference>
<keyword evidence="2" id="KW-0813">Transport</keyword>
<dbReference type="PANTHER" id="PTHR43791">
    <property type="entry name" value="PERMEASE-RELATED"/>
    <property type="match status" value="1"/>
</dbReference>
<evidence type="ECO:0000256" key="4">
    <source>
        <dbReference type="ARBA" id="ARBA00022989"/>
    </source>
</evidence>
<sequence length="251" mass="28405">MCLACLERISEEVFYEDPTDRVATYRGLIAVAGRARTIHVKRHDSHHQREDDIMATENSTVAGMNENASIEEGRYSDKTATPGTDAGSLDTIDPTAEKLLRRKIDLRVYPILFIVYALSFLDRINISNARIQGLTEDLELYGNRYNIALVVYFIPYILFEVPSNMIIKRMRPSWYISSLMFGWGIVNMSMGFVKTYAQLVILRVLLSILEAGVLPGIIYVTSLYYKRHELQLRLSSFFCSTIIASALGGVS</sequence>
<accession>A0A1S8A928</accession>
<dbReference type="AlphaFoldDB" id="A0A1S8A928"/>
<evidence type="ECO:0000256" key="1">
    <source>
        <dbReference type="ARBA" id="ARBA00004141"/>
    </source>
</evidence>
<feature type="transmembrane region" description="Helical" evidence="6">
    <location>
        <begin position="174"/>
        <end position="193"/>
    </location>
</feature>